<evidence type="ECO:0000313" key="1">
    <source>
        <dbReference type="EMBL" id="EWS72274.1"/>
    </source>
</evidence>
<name>W7XGY9_TETTS</name>
<dbReference type="AlphaFoldDB" id="W7XGY9"/>
<sequence length="52" mass="6164">MIFKNLIFCIKKLSLKQTFQSQVKGNNYLTIFVDWSIISDLLIYMMCKLISE</sequence>
<gene>
    <name evidence="1" type="ORF">TTHERM_000571919</name>
</gene>
<dbReference type="RefSeq" id="XP_012655214.1">
    <property type="nucleotide sequence ID" value="XM_012799760.1"/>
</dbReference>
<evidence type="ECO:0000313" key="2">
    <source>
        <dbReference type="Proteomes" id="UP000009168"/>
    </source>
</evidence>
<organism evidence="1 2">
    <name type="scientific">Tetrahymena thermophila (strain SB210)</name>
    <dbReference type="NCBI Taxonomy" id="312017"/>
    <lineage>
        <taxon>Eukaryota</taxon>
        <taxon>Sar</taxon>
        <taxon>Alveolata</taxon>
        <taxon>Ciliophora</taxon>
        <taxon>Intramacronucleata</taxon>
        <taxon>Oligohymenophorea</taxon>
        <taxon>Hymenostomatida</taxon>
        <taxon>Tetrahymenina</taxon>
        <taxon>Tetrahymenidae</taxon>
        <taxon>Tetrahymena</taxon>
    </lineage>
</organism>
<protein>
    <submittedName>
        <fullName evidence="1">Uncharacterized protein</fullName>
    </submittedName>
</protein>
<keyword evidence="2" id="KW-1185">Reference proteome</keyword>
<dbReference type="GeneID" id="24439635"/>
<reference evidence="2" key="1">
    <citation type="journal article" date="2006" name="PLoS Biol.">
        <title>Macronuclear genome sequence of the ciliate Tetrahymena thermophila, a model eukaryote.</title>
        <authorList>
            <person name="Eisen J.A."/>
            <person name="Coyne R.S."/>
            <person name="Wu M."/>
            <person name="Wu D."/>
            <person name="Thiagarajan M."/>
            <person name="Wortman J.R."/>
            <person name="Badger J.H."/>
            <person name="Ren Q."/>
            <person name="Amedeo P."/>
            <person name="Jones K.M."/>
            <person name="Tallon L.J."/>
            <person name="Delcher A.L."/>
            <person name="Salzberg S.L."/>
            <person name="Silva J.C."/>
            <person name="Haas B.J."/>
            <person name="Majoros W.H."/>
            <person name="Farzad M."/>
            <person name="Carlton J.M."/>
            <person name="Smith R.K. Jr."/>
            <person name="Garg J."/>
            <person name="Pearlman R.E."/>
            <person name="Karrer K.M."/>
            <person name="Sun L."/>
            <person name="Manning G."/>
            <person name="Elde N.C."/>
            <person name="Turkewitz A.P."/>
            <person name="Asai D.J."/>
            <person name="Wilkes D.E."/>
            <person name="Wang Y."/>
            <person name="Cai H."/>
            <person name="Collins K."/>
            <person name="Stewart B.A."/>
            <person name="Lee S.R."/>
            <person name="Wilamowska K."/>
            <person name="Weinberg Z."/>
            <person name="Ruzzo W.L."/>
            <person name="Wloga D."/>
            <person name="Gaertig J."/>
            <person name="Frankel J."/>
            <person name="Tsao C.-C."/>
            <person name="Gorovsky M.A."/>
            <person name="Keeling P.J."/>
            <person name="Waller R.F."/>
            <person name="Patron N.J."/>
            <person name="Cherry J.M."/>
            <person name="Stover N.A."/>
            <person name="Krieger C.J."/>
            <person name="del Toro C."/>
            <person name="Ryder H.F."/>
            <person name="Williamson S.C."/>
            <person name="Barbeau R.A."/>
            <person name="Hamilton E.P."/>
            <person name="Orias E."/>
        </authorList>
    </citation>
    <scope>NUCLEOTIDE SEQUENCE [LARGE SCALE GENOMIC DNA]</scope>
    <source>
        <strain evidence="2">SB210</strain>
    </source>
</reference>
<proteinExistence type="predicted"/>
<dbReference type="KEGG" id="tet:TTHERM_000571919"/>
<accession>W7XGY9</accession>
<dbReference type="InParanoid" id="W7XGY9"/>
<dbReference type="EMBL" id="GG662498">
    <property type="protein sequence ID" value="EWS72274.1"/>
    <property type="molecule type" value="Genomic_DNA"/>
</dbReference>
<dbReference type="Proteomes" id="UP000009168">
    <property type="component" value="Unassembled WGS sequence"/>
</dbReference>